<organism evidence="2 3">
    <name type="scientific">Paenibacillus puldeungensis</name>
    <dbReference type="NCBI Taxonomy" id="696536"/>
    <lineage>
        <taxon>Bacteria</taxon>
        <taxon>Bacillati</taxon>
        <taxon>Bacillota</taxon>
        <taxon>Bacilli</taxon>
        <taxon>Bacillales</taxon>
        <taxon>Paenibacillaceae</taxon>
        <taxon>Paenibacillus</taxon>
    </lineage>
</organism>
<evidence type="ECO:0000313" key="3">
    <source>
        <dbReference type="Proteomes" id="UP001597262"/>
    </source>
</evidence>
<dbReference type="EMBL" id="JBHTLM010000031">
    <property type="protein sequence ID" value="MFD1179427.1"/>
    <property type="molecule type" value="Genomic_DNA"/>
</dbReference>
<dbReference type="Proteomes" id="UP001597262">
    <property type="component" value="Unassembled WGS sequence"/>
</dbReference>
<evidence type="ECO:0000313" key="2">
    <source>
        <dbReference type="EMBL" id="MFD1179427.1"/>
    </source>
</evidence>
<protein>
    <submittedName>
        <fullName evidence="2">Iron-sulfur cluster biosynthesis family protein</fullName>
    </submittedName>
</protein>
<name>A0ABW3S5G9_9BACL</name>
<dbReference type="SUPFAM" id="SSF89360">
    <property type="entry name" value="HesB-like domain"/>
    <property type="match status" value="1"/>
</dbReference>
<dbReference type="InterPro" id="IPR000361">
    <property type="entry name" value="ATAP_core_dom"/>
</dbReference>
<comment type="caution">
    <text evidence="2">The sequence shown here is derived from an EMBL/GenBank/DDBJ whole genome shotgun (WGS) entry which is preliminary data.</text>
</comment>
<dbReference type="InterPro" id="IPR035903">
    <property type="entry name" value="HesB-like_dom_sf"/>
</dbReference>
<dbReference type="Pfam" id="PF01521">
    <property type="entry name" value="Fe-S_biosyn"/>
    <property type="match status" value="1"/>
</dbReference>
<reference evidence="3" key="1">
    <citation type="journal article" date="2019" name="Int. J. Syst. Evol. Microbiol.">
        <title>The Global Catalogue of Microorganisms (GCM) 10K type strain sequencing project: providing services to taxonomists for standard genome sequencing and annotation.</title>
        <authorList>
            <consortium name="The Broad Institute Genomics Platform"/>
            <consortium name="The Broad Institute Genome Sequencing Center for Infectious Disease"/>
            <person name="Wu L."/>
            <person name="Ma J."/>
        </authorList>
    </citation>
    <scope>NUCLEOTIDE SEQUENCE [LARGE SCALE GENOMIC DNA]</scope>
    <source>
        <strain evidence="3">CCUG 59189</strain>
    </source>
</reference>
<proteinExistence type="predicted"/>
<evidence type="ECO:0000259" key="1">
    <source>
        <dbReference type="Pfam" id="PF01521"/>
    </source>
</evidence>
<dbReference type="RefSeq" id="WP_379321852.1">
    <property type="nucleotide sequence ID" value="NZ_JBHTLM010000031.1"/>
</dbReference>
<accession>A0ABW3S5G9</accession>
<dbReference type="Gene3D" id="2.60.300.12">
    <property type="entry name" value="HesB-like domain"/>
    <property type="match status" value="1"/>
</dbReference>
<sequence length="109" mass="12283">MKITLDAAAEKMISKVMAGRPGMLRLVYDTENCGCGMSGVPTLHLVSKPGAYDIPIENSPYPFWIDQMQAVFFENELSLQGEENTRTFRLDGPSQFYTSNIFLIDRREA</sequence>
<gene>
    <name evidence="2" type="ORF">ACFQ3W_24460</name>
</gene>
<keyword evidence="3" id="KW-1185">Reference proteome</keyword>
<feature type="domain" description="Core" evidence="1">
    <location>
        <begin position="1"/>
        <end position="103"/>
    </location>
</feature>